<dbReference type="AlphaFoldDB" id="A0AAW4PUY3"/>
<evidence type="ECO:0000313" key="2">
    <source>
        <dbReference type="Proteomes" id="UP001430377"/>
    </source>
</evidence>
<gene>
    <name evidence="1" type="ORF">EGH21_20915</name>
</gene>
<comment type="caution">
    <text evidence="1">The sequence shown here is derived from an EMBL/GenBank/DDBJ whole genome shotgun (WGS) entry which is preliminary data.</text>
</comment>
<dbReference type="Proteomes" id="UP001430377">
    <property type="component" value="Unassembled WGS sequence"/>
</dbReference>
<proteinExistence type="predicted"/>
<accession>A0AAW4PUY3</accession>
<organism evidence="1 2">
    <name type="scientific">Haloarcula rubra</name>
    <dbReference type="NCBI Taxonomy" id="2487747"/>
    <lineage>
        <taxon>Archaea</taxon>
        <taxon>Methanobacteriati</taxon>
        <taxon>Methanobacteriota</taxon>
        <taxon>Stenosarchaea group</taxon>
        <taxon>Halobacteria</taxon>
        <taxon>Halobacteriales</taxon>
        <taxon>Haloarculaceae</taxon>
        <taxon>Haloarcula</taxon>
    </lineage>
</organism>
<protein>
    <recommendedName>
        <fullName evidence="3">Secreted protein</fullName>
    </recommendedName>
</protein>
<reference evidence="1 2" key="1">
    <citation type="submission" date="2021-06" db="EMBL/GenBank/DDBJ databases">
        <title>Halomicroarcula sp. a new haloarchaeum isolated from saline soil.</title>
        <authorList>
            <person name="Duran-Viseras A."/>
            <person name="Sanchez-Porro C."/>
            <person name="Ventosa A."/>
        </authorList>
    </citation>
    <scope>NUCLEOTIDE SEQUENCE [LARGE SCALE GENOMIC DNA]</scope>
    <source>
        <strain evidence="1 2">F13</strain>
    </source>
</reference>
<dbReference type="RefSeq" id="WP_220620358.1">
    <property type="nucleotide sequence ID" value="NZ_RKLR01000014.1"/>
</dbReference>
<name>A0AAW4PUY3_9EURY</name>
<evidence type="ECO:0000313" key="1">
    <source>
        <dbReference type="EMBL" id="MBX0325493.1"/>
    </source>
</evidence>
<sequence length="82" mass="8629">MTFRRTTLYVAVAGLVLVASTLGGSGVVAHADGHTETPAGDSEVTDAERLLQQLDTFLETVADLLRTVREIAEVIGATEGED</sequence>
<keyword evidence="2" id="KW-1185">Reference proteome</keyword>
<evidence type="ECO:0008006" key="3">
    <source>
        <dbReference type="Google" id="ProtNLM"/>
    </source>
</evidence>
<dbReference type="EMBL" id="RKLR01000014">
    <property type="protein sequence ID" value="MBX0325493.1"/>
    <property type="molecule type" value="Genomic_DNA"/>
</dbReference>